<reference evidence="2" key="1">
    <citation type="submission" date="2013-08" db="EMBL/GenBank/DDBJ databases">
        <authorList>
            <person name="Mendez C."/>
            <person name="Richter M."/>
            <person name="Ferrer M."/>
            <person name="Sanchez J."/>
        </authorList>
    </citation>
    <scope>NUCLEOTIDE SEQUENCE</scope>
</reference>
<dbReference type="EMBL" id="AUZX01012038">
    <property type="protein sequence ID" value="EQD40621.1"/>
    <property type="molecule type" value="Genomic_DNA"/>
</dbReference>
<dbReference type="AlphaFoldDB" id="T0YYC0"/>
<protein>
    <submittedName>
        <fullName evidence="2">Thioesterase superfamily protein</fullName>
    </submittedName>
</protein>
<organism evidence="2">
    <name type="scientific">mine drainage metagenome</name>
    <dbReference type="NCBI Taxonomy" id="410659"/>
    <lineage>
        <taxon>unclassified sequences</taxon>
        <taxon>metagenomes</taxon>
        <taxon>ecological metagenomes</taxon>
    </lineage>
</organism>
<name>T0YYC0_9ZZZZ</name>
<dbReference type="SUPFAM" id="SSF54637">
    <property type="entry name" value="Thioesterase/thiol ester dehydrase-isomerase"/>
    <property type="match status" value="1"/>
</dbReference>
<comment type="caution">
    <text evidence="2">The sequence shown here is derived from an EMBL/GenBank/DDBJ whole genome shotgun (WGS) entry which is preliminary data.</text>
</comment>
<evidence type="ECO:0000259" key="1">
    <source>
        <dbReference type="Pfam" id="PF03061"/>
    </source>
</evidence>
<feature type="non-terminal residue" evidence="2">
    <location>
        <position position="96"/>
    </location>
</feature>
<evidence type="ECO:0000313" key="2">
    <source>
        <dbReference type="EMBL" id="EQD40621.1"/>
    </source>
</evidence>
<proteinExistence type="predicted"/>
<dbReference type="InterPro" id="IPR006683">
    <property type="entry name" value="Thioestr_dom"/>
</dbReference>
<dbReference type="Pfam" id="PF03061">
    <property type="entry name" value="4HBT"/>
    <property type="match status" value="1"/>
</dbReference>
<gene>
    <name evidence="2" type="ORF">B1A_16377</name>
</gene>
<dbReference type="InterPro" id="IPR029069">
    <property type="entry name" value="HotDog_dom_sf"/>
</dbReference>
<reference evidence="2" key="2">
    <citation type="journal article" date="2014" name="ISME J.">
        <title>Microbial stratification in low pH oxic and suboxic macroscopic growths along an acid mine drainage.</title>
        <authorList>
            <person name="Mendez-Garcia C."/>
            <person name="Mesa V."/>
            <person name="Sprenger R.R."/>
            <person name="Richter M."/>
            <person name="Diez M.S."/>
            <person name="Solano J."/>
            <person name="Bargiela R."/>
            <person name="Golyshina O.V."/>
            <person name="Manteca A."/>
            <person name="Ramos J.L."/>
            <person name="Gallego J.R."/>
            <person name="Llorente I."/>
            <person name="Martins Dos Santos V.A."/>
            <person name="Jensen O.N."/>
            <person name="Pelaez A.I."/>
            <person name="Sanchez J."/>
            <person name="Ferrer M."/>
        </authorList>
    </citation>
    <scope>NUCLEOTIDE SEQUENCE</scope>
</reference>
<accession>T0YYC0</accession>
<dbReference type="Gene3D" id="3.10.129.10">
    <property type="entry name" value="Hotdog Thioesterase"/>
    <property type="match status" value="1"/>
</dbReference>
<dbReference type="CDD" id="cd03443">
    <property type="entry name" value="PaaI_thioesterase"/>
    <property type="match status" value="1"/>
</dbReference>
<feature type="domain" description="Thioesterase" evidence="1">
    <location>
        <begin position="49"/>
        <end position="88"/>
    </location>
</feature>
<sequence>MTESGWQDNGQCIVCGPRNEYGLHLHFKTGDDGAEAQGTVPEHLQGYAGRAHGGVIAAILDDAMFYAVAAKGLLGVTAEMKVRFKRPLDTSRPFRV</sequence>